<dbReference type="EMBL" id="MK814733">
    <property type="protein sequence ID" value="QCI08431.1"/>
    <property type="molecule type" value="Genomic_DNA"/>
</dbReference>
<sequence length="101" mass="12075">MKTNNINKYFFNIIKYPIITDKTSKNIEDNIYWFAVDKKSNKTDIKKAIEYIFDVKIKKINTLNKAKKKKSVGKFQGYKTQYKKAIIQLHNKYKINLFDTN</sequence>
<dbReference type="AlphaFoldDB" id="A0A4D6X048"/>
<comment type="similarity">
    <text evidence="1">Belongs to the universal ribosomal protein uL23 family.</text>
</comment>
<proteinExistence type="inferred from homology"/>
<dbReference type="InterPro" id="IPR013025">
    <property type="entry name" value="Ribosomal_uL23-like"/>
</dbReference>
<dbReference type="HAMAP" id="MF_01369_B">
    <property type="entry name" value="Ribosomal_uL23_B"/>
    <property type="match status" value="1"/>
</dbReference>
<evidence type="ECO:0000313" key="4">
    <source>
        <dbReference type="EMBL" id="QCI08431.1"/>
    </source>
</evidence>
<dbReference type="InterPro" id="IPR012677">
    <property type="entry name" value="Nucleotide-bd_a/b_plait_sf"/>
</dbReference>
<dbReference type="Pfam" id="PF00276">
    <property type="entry name" value="Ribosomal_L23"/>
    <property type="match status" value="1"/>
</dbReference>
<evidence type="ECO:0000256" key="3">
    <source>
        <dbReference type="ARBA" id="ARBA00023274"/>
    </source>
</evidence>
<name>A0A4D6X048_9FLOR</name>
<dbReference type="Gene3D" id="3.30.70.330">
    <property type="match status" value="1"/>
</dbReference>
<dbReference type="GO" id="GO:1990904">
    <property type="term" value="C:ribonucleoprotein complex"/>
    <property type="evidence" value="ECO:0007669"/>
    <property type="project" value="UniProtKB-KW"/>
</dbReference>
<protein>
    <submittedName>
        <fullName evidence="4">Ribosomal protein L23</fullName>
    </submittedName>
</protein>
<keyword evidence="4" id="KW-0934">Plastid</keyword>
<reference evidence="4" key="2">
    <citation type="submission" date="2019-04" db="EMBL/GenBank/DDBJ databases">
        <authorList>
            <person name="Pasella M."/>
        </authorList>
    </citation>
    <scope>NUCLEOTIDE SEQUENCE</scope>
    <source>
        <strain evidence="4">PD2949_7</strain>
    </source>
</reference>
<dbReference type="InterPro" id="IPR012678">
    <property type="entry name" value="Ribosomal_uL23/eL15/eS24_sf"/>
</dbReference>
<organism evidence="4">
    <name type="scientific">Ptilothamnion sphaericum</name>
    <dbReference type="NCBI Taxonomy" id="1498216"/>
    <lineage>
        <taxon>Eukaryota</taxon>
        <taxon>Rhodophyta</taxon>
        <taxon>Florideophyceae</taxon>
        <taxon>Rhodymeniophycidae</taxon>
        <taxon>Ceramiales</taxon>
        <taxon>Wrangeliaceae</taxon>
        <taxon>Ptilothamnion</taxon>
    </lineage>
</organism>
<dbReference type="GO" id="GO:0003735">
    <property type="term" value="F:structural constituent of ribosome"/>
    <property type="evidence" value="ECO:0007669"/>
    <property type="project" value="InterPro"/>
</dbReference>
<gene>
    <name evidence="4" type="primary">rpl23</name>
</gene>
<dbReference type="SUPFAM" id="SSF54189">
    <property type="entry name" value="Ribosomal proteins S24e, L23 and L15e"/>
    <property type="match status" value="1"/>
</dbReference>
<dbReference type="GO" id="GO:0005840">
    <property type="term" value="C:ribosome"/>
    <property type="evidence" value="ECO:0007669"/>
    <property type="project" value="UniProtKB-KW"/>
</dbReference>
<keyword evidence="2 4" id="KW-0689">Ribosomal protein</keyword>
<evidence type="ECO:0000256" key="1">
    <source>
        <dbReference type="ARBA" id="ARBA00006700"/>
    </source>
</evidence>
<dbReference type="GO" id="GO:0006412">
    <property type="term" value="P:translation"/>
    <property type="evidence" value="ECO:0007669"/>
    <property type="project" value="InterPro"/>
</dbReference>
<accession>A0A4D6X048</accession>
<dbReference type="NCBIfam" id="NF004363">
    <property type="entry name" value="PRK05738.2-4"/>
    <property type="match status" value="1"/>
</dbReference>
<geneLocation type="plastid" evidence="4"/>
<keyword evidence="3" id="KW-0687">Ribonucleoprotein</keyword>
<dbReference type="PANTHER" id="PTHR11620">
    <property type="entry name" value="60S RIBOSOMAL PROTEIN L23A"/>
    <property type="match status" value="1"/>
</dbReference>
<reference evidence="4" key="1">
    <citation type="journal article" date="2019" name="Mol. Phylogenet. Evol.">
        <title>Morphological evolution and classification of the red algal order Ceramiales inferred using plastid phylogenomics.</title>
        <authorList>
            <person name="Diaz-Tapia P."/>
            <person name="Pasella M.M."/>
            <person name="Verbruggen H."/>
            <person name="Maggs C.A."/>
        </authorList>
    </citation>
    <scope>NUCLEOTIDE SEQUENCE</scope>
    <source>
        <strain evidence="4">PD2949_7</strain>
    </source>
</reference>
<evidence type="ECO:0000256" key="2">
    <source>
        <dbReference type="ARBA" id="ARBA00022980"/>
    </source>
</evidence>